<dbReference type="AlphaFoldDB" id="A0A4U9IEV9"/>
<gene>
    <name evidence="2" type="ORF">NCTC13032_05659</name>
</gene>
<reference evidence="2 3" key="1">
    <citation type="submission" date="2019-05" db="EMBL/GenBank/DDBJ databases">
        <authorList>
            <consortium name="Pathogen Informatics"/>
        </authorList>
    </citation>
    <scope>NUCLEOTIDE SEQUENCE [LARGE SCALE GENOMIC DNA]</scope>
    <source>
        <strain evidence="2 3">NCTC13032</strain>
    </source>
</reference>
<evidence type="ECO:0000259" key="1">
    <source>
        <dbReference type="Pfam" id="PF03865"/>
    </source>
</evidence>
<protein>
    <recommendedName>
        <fullName evidence="1">Haemolysin activator HlyB C-terminal domain-containing protein</fullName>
    </recommendedName>
</protein>
<dbReference type="InterPro" id="IPR005565">
    <property type="entry name" value="Hemolysn_activator_HlyB_C"/>
</dbReference>
<evidence type="ECO:0000313" key="3">
    <source>
        <dbReference type="Proteomes" id="UP000310719"/>
    </source>
</evidence>
<name>A0A4U9IEV9_9ENTR</name>
<dbReference type="EMBL" id="LR590464">
    <property type="protein sequence ID" value="VTP75626.1"/>
    <property type="molecule type" value="Genomic_DNA"/>
</dbReference>
<proteinExistence type="predicted"/>
<accession>A0A4U9IEV9</accession>
<dbReference type="Gene3D" id="2.40.160.50">
    <property type="entry name" value="membrane protein fhac: a member of the omp85/tpsb transporter family"/>
    <property type="match status" value="1"/>
</dbReference>
<dbReference type="PANTHER" id="PTHR34597">
    <property type="entry name" value="SLR1661 PROTEIN"/>
    <property type="match status" value="1"/>
</dbReference>
<sequence length="97" mass="10611">MTAERTLSASHGWYVRNDLAWRTPLPNQEFYLGADYGEVGGYSSDLQVGKHLAGGVAGLRGNAFNTGYDLFAGTPFSKPDGFETSDLTLGFNLNWSW</sequence>
<evidence type="ECO:0000313" key="2">
    <source>
        <dbReference type="EMBL" id="VTP75626.1"/>
    </source>
</evidence>
<dbReference type="Proteomes" id="UP000310719">
    <property type="component" value="Chromosome"/>
</dbReference>
<dbReference type="GO" id="GO:0046819">
    <property type="term" value="P:protein secretion by the type V secretion system"/>
    <property type="evidence" value="ECO:0007669"/>
    <property type="project" value="TreeGrafter"/>
</dbReference>
<dbReference type="GO" id="GO:0098046">
    <property type="term" value="C:type V protein secretion system complex"/>
    <property type="evidence" value="ECO:0007669"/>
    <property type="project" value="TreeGrafter"/>
</dbReference>
<feature type="domain" description="Haemolysin activator HlyB C-terminal" evidence="1">
    <location>
        <begin position="4"/>
        <end position="61"/>
    </location>
</feature>
<dbReference type="GO" id="GO:0008320">
    <property type="term" value="F:protein transmembrane transporter activity"/>
    <property type="evidence" value="ECO:0007669"/>
    <property type="project" value="TreeGrafter"/>
</dbReference>
<dbReference type="InterPro" id="IPR051544">
    <property type="entry name" value="TPS_OM_transporter"/>
</dbReference>
<dbReference type="PANTHER" id="PTHR34597:SF3">
    <property type="entry name" value="OUTER MEMBRANE TRANSPORTER CDIB"/>
    <property type="match status" value="1"/>
</dbReference>
<dbReference type="Pfam" id="PF03865">
    <property type="entry name" value="ShlB"/>
    <property type="match status" value="1"/>
</dbReference>
<organism evidence="2 3">
    <name type="scientific">Leclercia adecarboxylata</name>
    <dbReference type="NCBI Taxonomy" id="83655"/>
    <lineage>
        <taxon>Bacteria</taxon>
        <taxon>Pseudomonadati</taxon>
        <taxon>Pseudomonadota</taxon>
        <taxon>Gammaproteobacteria</taxon>
        <taxon>Enterobacterales</taxon>
        <taxon>Enterobacteriaceae</taxon>
        <taxon>Leclercia</taxon>
    </lineage>
</organism>